<accession>A0ABU9L4P4</accession>
<dbReference type="Proteomes" id="UP001474120">
    <property type="component" value="Unassembled WGS sequence"/>
</dbReference>
<sequence>MNRTITFLVIVLTLISCKSAKVSDKSIEILSARSVIKKNQSTSFSGNSVKAMMQIKYRGEGDYPNINASLRMVKDSILWLNFSKLGFPVAKLMITPSEVKFYEKVGKTAFDGDFQLITAWLGTDFDFEKVQNLFLGEALLDLESQKYQVSIKDRQYELHPKKRNPIFDITYRIDPDHFKVVFEKINHVEKKQNLTILYKDFHKISESLFPKRFLITATTLKMKTIIDVSFKNVQFNVPLKFPFEIPAGYRNIELE</sequence>
<dbReference type="PROSITE" id="PS51257">
    <property type="entry name" value="PROKAR_LIPOPROTEIN"/>
    <property type="match status" value="1"/>
</dbReference>
<dbReference type="Gene3D" id="2.50.20.10">
    <property type="entry name" value="Lipoprotein localisation LolA/LolB/LppX"/>
    <property type="match status" value="1"/>
</dbReference>
<gene>
    <name evidence="1" type="ORF">AABB81_12725</name>
</gene>
<keyword evidence="2" id="KW-1185">Reference proteome</keyword>
<evidence type="ECO:0000313" key="2">
    <source>
        <dbReference type="Proteomes" id="UP001474120"/>
    </source>
</evidence>
<dbReference type="Pfam" id="PF14125">
    <property type="entry name" value="DUF4292"/>
    <property type="match status" value="1"/>
</dbReference>
<organism evidence="1 2">
    <name type="scientific">Lutimonas vermicola</name>
    <dbReference type="NCBI Taxonomy" id="414288"/>
    <lineage>
        <taxon>Bacteria</taxon>
        <taxon>Pseudomonadati</taxon>
        <taxon>Bacteroidota</taxon>
        <taxon>Flavobacteriia</taxon>
        <taxon>Flavobacteriales</taxon>
        <taxon>Flavobacteriaceae</taxon>
        <taxon>Lutimonas</taxon>
    </lineage>
</organism>
<evidence type="ECO:0000313" key="1">
    <source>
        <dbReference type="EMBL" id="MEL4456765.1"/>
    </source>
</evidence>
<protein>
    <submittedName>
        <fullName evidence="1">DUF4292 domain-containing protein</fullName>
    </submittedName>
</protein>
<comment type="caution">
    <text evidence="1">The sequence shown here is derived from an EMBL/GenBank/DDBJ whole genome shotgun (WGS) entry which is preliminary data.</text>
</comment>
<reference evidence="1 2" key="1">
    <citation type="submission" date="2024-04" db="EMBL/GenBank/DDBJ databases">
        <title>whole genome sequencing of Lutimonas vermicola strain IMCC1616.</title>
        <authorList>
            <person name="Bae S.S."/>
        </authorList>
    </citation>
    <scope>NUCLEOTIDE SEQUENCE [LARGE SCALE GENOMIC DNA]</scope>
    <source>
        <strain evidence="1 2">IMCC1616</strain>
    </source>
</reference>
<dbReference type="EMBL" id="JBCDNA010000003">
    <property type="protein sequence ID" value="MEL4456765.1"/>
    <property type="molecule type" value="Genomic_DNA"/>
</dbReference>
<dbReference type="InterPro" id="IPR025634">
    <property type="entry name" value="DUF4292"/>
</dbReference>
<name>A0ABU9L4P4_9FLAO</name>
<dbReference type="RefSeq" id="WP_342160931.1">
    <property type="nucleotide sequence ID" value="NZ_JBCDNA010000003.1"/>
</dbReference>
<proteinExistence type="predicted"/>